<proteinExistence type="inferred from homology"/>
<dbReference type="Pfam" id="PF03989">
    <property type="entry name" value="DNA_gyraseA_C"/>
    <property type="match status" value="6"/>
</dbReference>
<dbReference type="Gene3D" id="3.90.199.10">
    <property type="entry name" value="Topoisomerase II, domain 5"/>
    <property type="match status" value="1"/>
</dbReference>
<keyword evidence="5 9" id="KW-0799">Topoisomerase</keyword>
<dbReference type="InterPro" id="IPR035516">
    <property type="entry name" value="Gyrase/topoIV_suA_C"/>
</dbReference>
<dbReference type="NCBIfam" id="TIGR01063">
    <property type="entry name" value="gyrA"/>
    <property type="match status" value="1"/>
</dbReference>
<comment type="caution">
    <text evidence="13">The sequence shown here is derived from an EMBL/GenBank/DDBJ whole genome shotgun (WGS) entry which is preliminary data.</text>
</comment>
<keyword evidence="7 9" id="KW-0413">Isomerase</keyword>
<feature type="active site" description="O-(5'-phospho-DNA)-tyrosine intermediate" evidence="9 10">
    <location>
        <position position="137"/>
    </location>
</feature>
<dbReference type="PANTHER" id="PTHR43493">
    <property type="entry name" value="DNA GYRASE/TOPOISOMERASE SUBUNIT A"/>
    <property type="match status" value="1"/>
</dbReference>
<dbReference type="GO" id="GO:0005694">
    <property type="term" value="C:chromosome"/>
    <property type="evidence" value="ECO:0007669"/>
    <property type="project" value="InterPro"/>
</dbReference>
<comment type="function">
    <text evidence="9">A type II topoisomerase that negatively supercoils closed circular double-stranded (ds) DNA in an ATP-dependent manner to modulate DNA topology and maintain chromosomes in an underwound state. Negative supercoiling favors strand separation, and DNA replication, transcription, recombination and repair, all of which involve strand separation. Also able to catalyze the interconversion of other topological isomers of dsDNA rings, including catenanes and knotted rings. Type II topoisomerases break and join 2 DNA strands simultaneously in an ATP-dependent manner.</text>
</comment>
<dbReference type="FunFam" id="3.30.1360.40:FF:000002">
    <property type="entry name" value="DNA gyrase subunit A"/>
    <property type="match status" value="1"/>
</dbReference>
<keyword evidence="4 9" id="KW-0067">ATP-binding</keyword>
<evidence type="ECO:0000256" key="2">
    <source>
        <dbReference type="ARBA" id="ARBA00008263"/>
    </source>
</evidence>
<evidence type="ECO:0000256" key="9">
    <source>
        <dbReference type="HAMAP-Rule" id="MF_01897"/>
    </source>
</evidence>
<comment type="catalytic activity">
    <reaction evidence="1 9 10">
        <text>ATP-dependent breakage, passage and rejoining of double-stranded DNA.</text>
        <dbReference type="EC" id="5.6.2.2"/>
    </reaction>
</comment>
<dbReference type="FunFam" id="2.120.10.90:FF:000005">
    <property type="entry name" value="DNA topoisomerase 4 subunit A"/>
    <property type="match status" value="1"/>
</dbReference>
<dbReference type="FunFam" id="1.10.268.10:FF:000001">
    <property type="entry name" value="DNA gyrase subunit A"/>
    <property type="match status" value="1"/>
</dbReference>
<comment type="subcellular location">
    <subcellularLocation>
        <location evidence="9">Cytoplasm</location>
    </subcellularLocation>
</comment>
<evidence type="ECO:0000256" key="7">
    <source>
        <dbReference type="ARBA" id="ARBA00023235"/>
    </source>
</evidence>
<comment type="similarity">
    <text evidence="2 9">Belongs to the type II topoisomerase GyrA/ParC subunit family.</text>
</comment>
<evidence type="ECO:0000259" key="12">
    <source>
        <dbReference type="PROSITE" id="PS52040"/>
    </source>
</evidence>
<organism evidence="13 14">
    <name type="scientific">Berkelbacteria bacterium GW2011_GWA2_46_7</name>
    <dbReference type="NCBI Taxonomy" id="1618335"/>
    <lineage>
        <taxon>Bacteria</taxon>
        <taxon>Candidatus Berkelbacteria</taxon>
    </lineage>
</organism>
<dbReference type="Gene3D" id="3.30.1360.40">
    <property type="match status" value="1"/>
</dbReference>
<evidence type="ECO:0000256" key="6">
    <source>
        <dbReference type="ARBA" id="ARBA00023125"/>
    </source>
</evidence>
<dbReference type="NCBIfam" id="NF004043">
    <property type="entry name" value="PRK05560.1"/>
    <property type="match status" value="1"/>
</dbReference>
<keyword evidence="9" id="KW-0963">Cytoplasm</keyword>
<dbReference type="InterPro" id="IPR013760">
    <property type="entry name" value="Topo_IIA-like_dom_sf"/>
</dbReference>
<dbReference type="CDD" id="cd00187">
    <property type="entry name" value="TOP4c"/>
    <property type="match status" value="1"/>
</dbReference>
<evidence type="ECO:0000313" key="13">
    <source>
        <dbReference type="EMBL" id="KKU44520.1"/>
    </source>
</evidence>
<evidence type="ECO:0000256" key="5">
    <source>
        <dbReference type="ARBA" id="ARBA00023029"/>
    </source>
</evidence>
<dbReference type="Proteomes" id="UP000034487">
    <property type="component" value="Unassembled WGS sequence"/>
</dbReference>
<dbReference type="GO" id="GO:0009330">
    <property type="term" value="C:DNA topoisomerase type II (double strand cut, ATP-hydrolyzing) complex"/>
    <property type="evidence" value="ECO:0007669"/>
    <property type="project" value="TreeGrafter"/>
</dbReference>
<evidence type="ECO:0000256" key="8">
    <source>
        <dbReference type="ARBA" id="ARBA00063644"/>
    </source>
</evidence>
<dbReference type="GO" id="GO:0006261">
    <property type="term" value="P:DNA-templated DNA replication"/>
    <property type="evidence" value="ECO:0007669"/>
    <property type="project" value="UniProtKB-UniRule"/>
</dbReference>
<dbReference type="GO" id="GO:0006265">
    <property type="term" value="P:DNA topological change"/>
    <property type="evidence" value="ECO:0007669"/>
    <property type="project" value="UniProtKB-UniRule"/>
</dbReference>
<evidence type="ECO:0000256" key="4">
    <source>
        <dbReference type="ARBA" id="ARBA00022840"/>
    </source>
</evidence>
<dbReference type="AlphaFoldDB" id="A0A0G1TGG6"/>
<keyword evidence="3 9" id="KW-0547">Nucleotide-binding</keyword>
<dbReference type="GO" id="GO:0003677">
    <property type="term" value="F:DNA binding"/>
    <property type="evidence" value="ECO:0007669"/>
    <property type="project" value="UniProtKB-UniRule"/>
</dbReference>
<dbReference type="InterPro" id="IPR013757">
    <property type="entry name" value="Topo_IIA_A_a_sf"/>
</dbReference>
<dbReference type="PROSITE" id="PS52040">
    <property type="entry name" value="TOPO_IIA"/>
    <property type="match status" value="1"/>
</dbReference>
<gene>
    <name evidence="9" type="primary">gyrA</name>
    <name evidence="13" type="ORF">UX60_C0002G0003</name>
</gene>
<dbReference type="NCBIfam" id="NF004044">
    <property type="entry name" value="PRK05561.1"/>
    <property type="match status" value="1"/>
</dbReference>
<dbReference type="GO" id="GO:0005524">
    <property type="term" value="F:ATP binding"/>
    <property type="evidence" value="ECO:0007669"/>
    <property type="project" value="UniProtKB-UniRule"/>
</dbReference>
<dbReference type="InterPro" id="IPR006691">
    <property type="entry name" value="GyrA/parC_rep"/>
</dbReference>
<evidence type="ECO:0000313" key="14">
    <source>
        <dbReference type="Proteomes" id="UP000034487"/>
    </source>
</evidence>
<dbReference type="PATRIC" id="fig|1618335.3.peg.29"/>
<dbReference type="InterPro" id="IPR002205">
    <property type="entry name" value="Topo_IIA_dom_A"/>
</dbReference>
<dbReference type="SMART" id="SM00434">
    <property type="entry name" value="TOP4c"/>
    <property type="match status" value="1"/>
</dbReference>
<comment type="caution">
    <text evidence="9">Lacks conserved residue(s) required for the propagation of feature annotation.</text>
</comment>
<reference evidence="13 14" key="1">
    <citation type="journal article" date="2015" name="Nature">
        <title>rRNA introns, odd ribosomes, and small enigmatic genomes across a large radiation of phyla.</title>
        <authorList>
            <person name="Brown C.T."/>
            <person name="Hug L.A."/>
            <person name="Thomas B.C."/>
            <person name="Sharon I."/>
            <person name="Castelle C.J."/>
            <person name="Singh A."/>
            <person name="Wilkins M.J."/>
            <person name="Williams K.H."/>
            <person name="Banfield J.F."/>
        </authorList>
    </citation>
    <scope>NUCLEOTIDE SEQUENCE [LARGE SCALE GENOMIC DNA]</scope>
</reference>
<dbReference type="InterPro" id="IPR050220">
    <property type="entry name" value="Type_II_DNA_Topoisomerases"/>
</dbReference>
<protein>
    <recommendedName>
        <fullName evidence="9">DNA gyrase subunit A</fullName>
        <ecNumber evidence="9">5.6.2.2</ecNumber>
    </recommendedName>
</protein>
<dbReference type="GO" id="GO:0034335">
    <property type="term" value="F:DNA negative supercoiling activity"/>
    <property type="evidence" value="ECO:0007669"/>
    <property type="project" value="UniProtKB-ARBA"/>
</dbReference>
<dbReference type="SUPFAM" id="SSF101904">
    <property type="entry name" value="GyrA/ParC C-terminal domain-like"/>
    <property type="match status" value="1"/>
</dbReference>
<comment type="miscellaneous">
    <text evidence="9">Few gyrases are as efficient as E.coli at forming negative supercoils. Not all organisms have 2 type II topoisomerases; in organisms with a single type II topoisomerase this enzyme also has to decatenate newly replicated chromosomes.</text>
</comment>
<feature type="domain" description="Topo IIA-type catalytic" evidence="12">
    <location>
        <begin position="49"/>
        <end position="515"/>
    </location>
</feature>
<comment type="subunit">
    <text evidence="9">Heterotetramer, composed of two GyrA and two GyrB chains. In the heterotetramer, GyrA contains the active site tyrosine that forms a transient covalent intermediate with DNA, while GyrB binds cofactors and catalyzes ATP hydrolysis.</text>
</comment>
<dbReference type="PANTHER" id="PTHR43493:SF5">
    <property type="entry name" value="DNA GYRASE SUBUNIT A, CHLOROPLASTIC_MITOCHONDRIAL"/>
    <property type="match status" value="1"/>
</dbReference>
<dbReference type="HAMAP" id="MF_01897">
    <property type="entry name" value="GyrA"/>
    <property type="match status" value="1"/>
</dbReference>
<evidence type="ECO:0000256" key="3">
    <source>
        <dbReference type="ARBA" id="ARBA00022741"/>
    </source>
</evidence>
<dbReference type="EMBL" id="LCMV01000002">
    <property type="protein sequence ID" value="KKU44520.1"/>
    <property type="molecule type" value="Genomic_DNA"/>
</dbReference>
<dbReference type="GO" id="GO:0005737">
    <property type="term" value="C:cytoplasm"/>
    <property type="evidence" value="ECO:0007669"/>
    <property type="project" value="UniProtKB-SubCell"/>
</dbReference>
<comment type="subunit">
    <text evidence="8">Heterotetramer composed of ParC and ParE.</text>
</comment>
<evidence type="ECO:0000256" key="11">
    <source>
        <dbReference type="SAM" id="MobiDB-lite"/>
    </source>
</evidence>
<sequence>MSNEANGQDLKKNLPEQTNFGVIRPRQIHDEMSESYLDYAMSVIVARALPDVRDGLKPVQRRILYVMREMGLSTNSKHQKCAKIVGQVMGLYHPHGDSSIYEALARMAQWWSLRMPLVNGQGNFGSMDGDPAAAMRYTEAKLVSATEALLADIDKDTVDFQDNYDGTHKEPVVLPARLPNLLINGSQGIAVGLATNIPPHNVGEIIDGLLLLQEKPEADIDELIDLIKGPDFPTGGIAYGQNDIKEALSTGRGRVVVRGRAEIQEEKNRNRIIINELPYQTNKATFVTHIADLVKSKKIEGISDLRDESDQKDGVRVVVELKVGAMASKILNQLYELTELQSVVHYNLVALIDGIQPRLLNIIEVLSEFLAHRITIVTRRTEYDLKIAQARAHILEGLKIALDHLDAIIKLIRASKDRDEAKSELKKQFELSELQANAILDMRLSQLANLERQRIYDEYDAIMKLIADLEDILAKPARIQKIIKDELLEMKTKFNVERKTEIRPEALGQMTAIDLIPEESVLISLTRGNYVKRLPADTYKSQQRGGKGVIGMQTREDDAVVDIVFASTHDDIMFFTDAGRVFTIKAYEIPASSRQSKGVALPNLIRIEAEEKVTALITMPDRDRAGFFFFATKLGVVKRVATEAFKNVRKSGVVAIGLKPKDVLLWVKRTSGKDEIAQMTKNGQVILYNESEARAMGRSASGVRGMRLKGDDEIIETTVLAEGSEAICVISKNGIGKKVDVRKFRNQHRGGSGIRIAKLTPKTGLLAGGTVINKQSKDLIIVSDSGQVIRIPIASVKKLSRQASGVILMRSSGSDKVVSLTVVDNEVEEAPDEGKVFPAGKNKNHQSPSTLMMNSEFSSRDSKAITNNS</sequence>
<evidence type="ECO:0000256" key="1">
    <source>
        <dbReference type="ARBA" id="ARBA00000185"/>
    </source>
</evidence>
<dbReference type="EC" id="5.6.2.2" evidence="9"/>
<feature type="compositionally biased region" description="Polar residues" evidence="11">
    <location>
        <begin position="845"/>
        <end position="857"/>
    </location>
</feature>
<name>A0A0G1TGG6_9BACT</name>
<dbReference type="Pfam" id="PF00521">
    <property type="entry name" value="DNA_topoisoIV"/>
    <property type="match status" value="1"/>
</dbReference>
<accession>A0A0G1TGG6</accession>
<dbReference type="InterPro" id="IPR005743">
    <property type="entry name" value="GyrA"/>
</dbReference>
<evidence type="ECO:0000256" key="10">
    <source>
        <dbReference type="PROSITE-ProRule" id="PRU01384"/>
    </source>
</evidence>
<dbReference type="InterPro" id="IPR013758">
    <property type="entry name" value="Topo_IIA_A/C_ab"/>
</dbReference>
<dbReference type="Gene3D" id="2.120.10.90">
    <property type="entry name" value="DNA gyrase/topoisomerase IV, subunit A, C-terminal"/>
    <property type="match status" value="1"/>
</dbReference>
<keyword evidence="6 9" id="KW-0238">DNA-binding</keyword>
<dbReference type="Gene3D" id="1.10.268.10">
    <property type="entry name" value="Topoisomerase, domain 3"/>
    <property type="match status" value="1"/>
</dbReference>
<dbReference type="FunFam" id="3.90.199.10:FF:000001">
    <property type="entry name" value="DNA gyrase subunit A"/>
    <property type="match status" value="1"/>
</dbReference>
<feature type="region of interest" description="Disordered" evidence="11">
    <location>
        <begin position="831"/>
        <end position="869"/>
    </location>
</feature>
<dbReference type="SUPFAM" id="SSF56719">
    <property type="entry name" value="Type II DNA topoisomerase"/>
    <property type="match status" value="1"/>
</dbReference>